<name>A0A4S4LY82_9AGAM</name>
<accession>A0A4S4LY82</accession>
<comment type="caution">
    <text evidence="1">The sequence shown here is derived from an EMBL/GenBank/DDBJ whole genome shotgun (WGS) entry which is preliminary data.</text>
</comment>
<dbReference type="OrthoDB" id="5426988at2759"/>
<organism evidence="1 2">
    <name type="scientific">Bondarzewia mesenterica</name>
    <dbReference type="NCBI Taxonomy" id="1095465"/>
    <lineage>
        <taxon>Eukaryota</taxon>
        <taxon>Fungi</taxon>
        <taxon>Dikarya</taxon>
        <taxon>Basidiomycota</taxon>
        <taxon>Agaricomycotina</taxon>
        <taxon>Agaricomycetes</taxon>
        <taxon>Russulales</taxon>
        <taxon>Bondarzewiaceae</taxon>
        <taxon>Bondarzewia</taxon>
    </lineage>
</organism>
<sequence>MELTFSHFTKIHINGLVEEFANSSLRLPCITTHAVGQTYYLVACQAQRTAVPYQNRTDISSLSLYWVEIQVHDWSIITSSSIPHQPPFLARAHRIKASAVLNTLVTAEDSHDTIYIFTDFQSDNALGRAVCEEYRVAACMRGCAFIPVILTCSEEENMRRVMMSERSAHGRTKLMDAGLVAAMRGRSNICSFDDVQEQLVIDTTSHTVEAAAGQIARHLRQLRLL</sequence>
<gene>
    <name evidence="1" type="ORF">EW146_g3817</name>
</gene>
<dbReference type="Proteomes" id="UP000310158">
    <property type="component" value="Unassembled WGS sequence"/>
</dbReference>
<keyword evidence="2" id="KW-1185">Reference proteome</keyword>
<dbReference type="EMBL" id="SGPL01000138">
    <property type="protein sequence ID" value="THH16888.1"/>
    <property type="molecule type" value="Genomic_DNA"/>
</dbReference>
<proteinExistence type="predicted"/>
<dbReference type="InterPro" id="IPR027417">
    <property type="entry name" value="P-loop_NTPase"/>
</dbReference>
<reference evidence="1 2" key="1">
    <citation type="submission" date="2019-02" db="EMBL/GenBank/DDBJ databases">
        <title>Genome sequencing of the rare red list fungi Bondarzewia mesenterica.</title>
        <authorList>
            <person name="Buettner E."/>
            <person name="Kellner H."/>
        </authorList>
    </citation>
    <scope>NUCLEOTIDE SEQUENCE [LARGE SCALE GENOMIC DNA]</scope>
    <source>
        <strain evidence="1 2">DSM 108281</strain>
    </source>
</reference>
<dbReference type="Gene3D" id="3.40.50.300">
    <property type="entry name" value="P-loop containing nucleotide triphosphate hydrolases"/>
    <property type="match status" value="1"/>
</dbReference>
<dbReference type="AlphaFoldDB" id="A0A4S4LY82"/>
<evidence type="ECO:0000313" key="1">
    <source>
        <dbReference type="EMBL" id="THH16888.1"/>
    </source>
</evidence>
<evidence type="ECO:0000313" key="2">
    <source>
        <dbReference type="Proteomes" id="UP000310158"/>
    </source>
</evidence>
<protein>
    <submittedName>
        <fullName evidence="1">Uncharacterized protein</fullName>
    </submittedName>
</protein>